<accession>A0ABU8VLH3</accession>
<dbReference type="EMBL" id="JBBKZU010000013">
    <property type="protein sequence ID" value="MEJ8814491.1"/>
    <property type="molecule type" value="Genomic_DNA"/>
</dbReference>
<evidence type="ECO:0000313" key="2">
    <source>
        <dbReference type="EMBL" id="MEJ8814491.1"/>
    </source>
</evidence>
<gene>
    <name evidence="2" type="ORF">WKW77_25665</name>
</gene>
<reference evidence="2 3" key="1">
    <citation type="submission" date="2024-03" db="EMBL/GenBank/DDBJ databases">
        <title>Novel species of the genus Variovorax.</title>
        <authorList>
            <person name="Liu Q."/>
            <person name="Xin Y.-H."/>
        </authorList>
    </citation>
    <scope>NUCLEOTIDE SEQUENCE [LARGE SCALE GENOMIC DNA]</scope>
    <source>
        <strain evidence="2 3">KACC 18899</strain>
    </source>
</reference>
<keyword evidence="1" id="KW-0472">Membrane</keyword>
<feature type="transmembrane region" description="Helical" evidence="1">
    <location>
        <begin position="6"/>
        <end position="28"/>
    </location>
</feature>
<evidence type="ECO:0000313" key="3">
    <source>
        <dbReference type="Proteomes" id="UP001365846"/>
    </source>
</evidence>
<evidence type="ECO:0008006" key="4">
    <source>
        <dbReference type="Google" id="ProtNLM"/>
    </source>
</evidence>
<organism evidence="2 3">
    <name type="scientific">Variovorax ureilyticus</name>
    <dbReference type="NCBI Taxonomy" id="1836198"/>
    <lineage>
        <taxon>Bacteria</taxon>
        <taxon>Pseudomonadati</taxon>
        <taxon>Pseudomonadota</taxon>
        <taxon>Betaproteobacteria</taxon>
        <taxon>Burkholderiales</taxon>
        <taxon>Comamonadaceae</taxon>
        <taxon>Variovorax</taxon>
    </lineage>
</organism>
<keyword evidence="1" id="KW-1133">Transmembrane helix</keyword>
<comment type="caution">
    <text evidence="2">The sequence shown here is derived from an EMBL/GenBank/DDBJ whole genome shotgun (WGS) entry which is preliminary data.</text>
</comment>
<evidence type="ECO:0000256" key="1">
    <source>
        <dbReference type="SAM" id="Phobius"/>
    </source>
</evidence>
<dbReference type="RefSeq" id="WP_340359718.1">
    <property type="nucleotide sequence ID" value="NZ_JBBKZU010000013.1"/>
</dbReference>
<sequence length="203" mass="23122">MDTITPQTWILVAIVAAVALIAFAAFEFRRSRQSQRLRARFGPEYDRAVEAHDSRAKAEAELQQRQARVERLTIVPLTPEDAARFSDEWTALQAEFVDHPQLAVDKADALVRELLVKRGYPMADFEHRAADISVDHPGVVSHYRAAQEIRRRNLDGQVETEELRRAVVHYRALFDDLLEVTEQRPGAVPIHSIRPARPAEVRS</sequence>
<keyword evidence="3" id="KW-1185">Reference proteome</keyword>
<name>A0ABU8VLH3_9BURK</name>
<proteinExistence type="predicted"/>
<keyword evidence="1" id="KW-0812">Transmembrane</keyword>
<dbReference type="Proteomes" id="UP001365846">
    <property type="component" value="Unassembled WGS sequence"/>
</dbReference>
<protein>
    <recommendedName>
        <fullName evidence="4">Secreted protein</fullName>
    </recommendedName>
</protein>